<evidence type="ECO:0000256" key="1">
    <source>
        <dbReference type="SAM" id="Phobius"/>
    </source>
</evidence>
<proteinExistence type="predicted"/>
<accession>G8M1H5</accession>
<keyword evidence="1" id="KW-1133">Transmembrane helix</keyword>
<name>G8M1H5_ACECE</name>
<evidence type="ECO:0000313" key="3">
    <source>
        <dbReference type="Proteomes" id="UP000005435"/>
    </source>
</evidence>
<keyword evidence="1" id="KW-0472">Membrane</keyword>
<dbReference type="EMBL" id="CP003065">
    <property type="protein sequence ID" value="AEV69190.1"/>
    <property type="molecule type" value="Genomic_DNA"/>
</dbReference>
<dbReference type="AlphaFoldDB" id="G8M1H5"/>
<keyword evidence="1" id="KW-0812">Transmembrane</keyword>
<feature type="transmembrane region" description="Helical" evidence="1">
    <location>
        <begin position="61"/>
        <end position="82"/>
    </location>
</feature>
<organism evidence="2 3">
    <name type="scientific">Acetivibrio clariflavus (strain DSM 19732 / NBRC 101661 / EBR45)</name>
    <name type="common">Clostridium clariflavum</name>
    <dbReference type="NCBI Taxonomy" id="720554"/>
    <lineage>
        <taxon>Bacteria</taxon>
        <taxon>Bacillati</taxon>
        <taxon>Bacillota</taxon>
        <taxon>Clostridia</taxon>
        <taxon>Eubacteriales</taxon>
        <taxon>Oscillospiraceae</taxon>
        <taxon>Acetivibrio</taxon>
    </lineage>
</organism>
<evidence type="ECO:0000313" key="2">
    <source>
        <dbReference type="EMBL" id="AEV69190.1"/>
    </source>
</evidence>
<sequence>MDCKNRIDDIWESALKREVQKIDVPEDLLDKIKSEMRNEKNINRTFMNNIKEFFCPFQLNTLRVILTAVVCVTFLAVQFLIFSENARVFALDSINNALTLVYRIVGYENGEYKVDKVPLEEPEWFYRDSVFYADKYIEQIVGFPVCFPEALSDGCNAFYGRNIYAVEDQNKNKVYMVSTIYSNNTGSNIIVLETSKDKENYFFGNIYNTKSYKVGNKEVIWGECPHLIFPNNDPRQMPIDLDISHVLLWENNGVYYRLWSANNDISVDKGLKLVEEIINNKCPENTKFKHTGVLYGKNDISNNDVMNMVGHPVRIPDELSEGFSLEYKTVSTIMENGQTGYEVCGYYKKDNRHLKITMVKIDENYSVLKNLPSTEVLNIGDVECYWYEQNASELEGKSDNFFEFKIDGVNYLLSILDGCFESKEEAISIAKSILEFQ</sequence>
<dbReference type="eggNOG" id="ENOG5033FA3">
    <property type="taxonomic scope" value="Bacteria"/>
</dbReference>
<reference evidence="2 3" key="2">
    <citation type="journal article" date="2012" name="Stand. Genomic Sci.">
        <title>Complete Genome Sequence of Clostridium clariflavum DSM 19732.</title>
        <authorList>
            <person name="Izquierdo J.A."/>
            <person name="Goodwin L."/>
            <person name="Davenport K.W."/>
            <person name="Teshima H."/>
            <person name="Bruce D."/>
            <person name="Detter C."/>
            <person name="Tapia R."/>
            <person name="Han S."/>
            <person name="Land M."/>
            <person name="Hauser L."/>
            <person name="Jeffries C.D."/>
            <person name="Han J."/>
            <person name="Pitluck S."/>
            <person name="Nolan M."/>
            <person name="Chen A."/>
            <person name="Huntemann M."/>
            <person name="Mavromatis K."/>
            <person name="Mikhailova N."/>
            <person name="Liolios K."/>
            <person name="Woyke T."/>
            <person name="Lynd L.R."/>
        </authorList>
    </citation>
    <scope>NUCLEOTIDE SEQUENCE [LARGE SCALE GENOMIC DNA]</scope>
    <source>
        <strain evidence="3">DSM 19732 / NBRC 101661 / EBR45</strain>
    </source>
</reference>
<reference evidence="3" key="1">
    <citation type="submission" date="2011-12" db="EMBL/GenBank/DDBJ databases">
        <title>Complete sequence of Clostridium clariflavum DSM 19732.</title>
        <authorList>
            <consortium name="US DOE Joint Genome Institute"/>
            <person name="Lucas S."/>
            <person name="Han J."/>
            <person name="Lapidus A."/>
            <person name="Cheng J.-F."/>
            <person name="Goodwin L."/>
            <person name="Pitluck S."/>
            <person name="Peters L."/>
            <person name="Teshima H."/>
            <person name="Detter J.C."/>
            <person name="Han C."/>
            <person name="Tapia R."/>
            <person name="Land M."/>
            <person name="Hauser L."/>
            <person name="Kyrpides N."/>
            <person name="Ivanova N."/>
            <person name="Pagani I."/>
            <person name="Kitzmiller T."/>
            <person name="Lynd L."/>
            <person name="Izquierdo J."/>
            <person name="Woyke T."/>
        </authorList>
    </citation>
    <scope>NUCLEOTIDE SEQUENCE [LARGE SCALE GENOMIC DNA]</scope>
    <source>
        <strain evidence="3">DSM 19732 / NBRC 101661 / EBR45</strain>
    </source>
</reference>
<dbReference type="RefSeq" id="WP_014255751.1">
    <property type="nucleotide sequence ID" value="NC_016627.1"/>
</dbReference>
<dbReference type="KEGG" id="ccl:Clocl_2624"/>
<gene>
    <name evidence="2" type="ordered locus">Clocl_2624</name>
</gene>
<keyword evidence="3" id="KW-1185">Reference proteome</keyword>
<dbReference type="Proteomes" id="UP000005435">
    <property type="component" value="Chromosome"/>
</dbReference>
<protein>
    <submittedName>
        <fullName evidence="2">Uncharacterized protein</fullName>
    </submittedName>
</protein>
<dbReference type="HOGENOM" id="CLU_626578_0_0_9"/>